<name>X1SH58_9ZZZZ</name>
<dbReference type="SMART" id="SM00448">
    <property type="entry name" value="REC"/>
    <property type="match status" value="1"/>
</dbReference>
<dbReference type="SUPFAM" id="SSF52172">
    <property type="entry name" value="CheY-like"/>
    <property type="match status" value="1"/>
</dbReference>
<dbReference type="InterPro" id="IPR011006">
    <property type="entry name" value="CheY-like_superfamily"/>
</dbReference>
<reference evidence="2" key="1">
    <citation type="journal article" date="2014" name="Front. Microbiol.">
        <title>High frequency of phylogenetically diverse reductive dehalogenase-homologous genes in deep subseafloor sedimentary metagenomes.</title>
        <authorList>
            <person name="Kawai M."/>
            <person name="Futagami T."/>
            <person name="Toyoda A."/>
            <person name="Takaki Y."/>
            <person name="Nishi S."/>
            <person name="Hori S."/>
            <person name="Arai W."/>
            <person name="Tsubouchi T."/>
            <person name="Morono Y."/>
            <person name="Uchiyama I."/>
            <person name="Ito T."/>
            <person name="Fujiyama A."/>
            <person name="Inagaki F."/>
            <person name="Takami H."/>
        </authorList>
    </citation>
    <scope>NUCLEOTIDE SEQUENCE</scope>
    <source>
        <strain evidence="2">Expedition CK06-06</strain>
    </source>
</reference>
<evidence type="ECO:0000313" key="2">
    <source>
        <dbReference type="EMBL" id="GAI67094.1"/>
    </source>
</evidence>
<accession>X1SH58</accession>
<dbReference type="InterPro" id="IPR051015">
    <property type="entry name" value="EvgA-like"/>
</dbReference>
<protein>
    <recommendedName>
        <fullName evidence="1">Response regulatory domain-containing protein</fullName>
    </recommendedName>
</protein>
<dbReference type="CDD" id="cd17535">
    <property type="entry name" value="REC_NarL-like"/>
    <property type="match status" value="1"/>
</dbReference>
<evidence type="ECO:0000259" key="1">
    <source>
        <dbReference type="PROSITE" id="PS50110"/>
    </source>
</evidence>
<gene>
    <name evidence="2" type="ORF">S12H4_02555</name>
</gene>
<dbReference type="PROSITE" id="PS50110">
    <property type="entry name" value="RESPONSE_REGULATORY"/>
    <property type="match status" value="1"/>
</dbReference>
<dbReference type="Pfam" id="PF00072">
    <property type="entry name" value="Response_reg"/>
    <property type="match status" value="1"/>
</dbReference>
<dbReference type="GO" id="GO:0000160">
    <property type="term" value="P:phosphorelay signal transduction system"/>
    <property type="evidence" value="ECO:0007669"/>
    <property type="project" value="InterPro"/>
</dbReference>
<sequence>MKKDIRILLVDDHQVVREGLQHMLKQEEDMEVVGQSANGFEALSQVEVLSPNIVLMDIKMPGVDGIELTRQLKEKLPSSNVIMLTLYDEYLAEAIEAGAVGYLLKDAKRAELTQAIRQVHRGEVVISESITANSRIEYEERFGKKAKGSRLQEHDSPMPEEVQMVIPPPADANQLIRFVSRVEEMLQSRMLQMVGSWRGDTAITIALPKPTPLANILNELGEMPEVETIGEEPLTGKGDPSLFKKVAAIPRLNTRIRKTIFITLKNGKTREQN</sequence>
<proteinExistence type="predicted"/>
<dbReference type="InterPro" id="IPR058245">
    <property type="entry name" value="NreC/VraR/RcsB-like_REC"/>
</dbReference>
<dbReference type="Gene3D" id="3.40.50.2300">
    <property type="match status" value="1"/>
</dbReference>
<dbReference type="EMBL" id="BARW01000636">
    <property type="protein sequence ID" value="GAI67094.1"/>
    <property type="molecule type" value="Genomic_DNA"/>
</dbReference>
<dbReference type="PANTHER" id="PTHR45566">
    <property type="entry name" value="HTH-TYPE TRANSCRIPTIONAL REGULATOR YHJB-RELATED"/>
    <property type="match status" value="1"/>
</dbReference>
<comment type="caution">
    <text evidence="2">The sequence shown here is derived from an EMBL/GenBank/DDBJ whole genome shotgun (WGS) entry which is preliminary data.</text>
</comment>
<feature type="domain" description="Response regulatory" evidence="1">
    <location>
        <begin position="6"/>
        <end position="120"/>
    </location>
</feature>
<dbReference type="PANTHER" id="PTHR45566:SF2">
    <property type="entry name" value="NARL SUBFAMILY"/>
    <property type="match status" value="1"/>
</dbReference>
<dbReference type="InterPro" id="IPR001789">
    <property type="entry name" value="Sig_transdc_resp-reg_receiver"/>
</dbReference>
<organism evidence="2">
    <name type="scientific">marine sediment metagenome</name>
    <dbReference type="NCBI Taxonomy" id="412755"/>
    <lineage>
        <taxon>unclassified sequences</taxon>
        <taxon>metagenomes</taxon>
        <taxon>ecological metagenomes</taxon>
    </lineage>
</organism>
<dbReference type="AlphaFoldDB" id="X1SH58"/>